<sequence length="341" mass="38765">MKYNNSFLICTLVLLLTLSCTKSKDNREANREDTKGRYELVADWPNLPEGLVLGSPAGLGLDTEGNLMVFHRSSRRWDRDTISTLPLIPENTISTIDTNTGEILRSWGKNLFIMPHGLEVDNENNIWVTDCGLHQVFKFDQEGNLLMTLGEARIPGSDSLHFNMPTDIAVTPDGSFYISDGYGNSRIIKFSKEGEFLYQWGEFGIEKGQFNTPHAVDLDKYGNVYVADRENNRIQKFDSLGNFINLWQNKVAEQLYSVTLDNSREHLFGVDFFVENDTLVKGSDIFRFDLDLEQQVQFGRSGNYEGTVARYHDIQIDRSGNIYTGDILSNKVQKFRPTASK</sequence>
<organism evidence="10 11">
    <name type="scientific">Mangrovivirga halotolerans</name>
    <dbReference type="NCBI Taxonomy" id="2993936"/>
    <lineage>
        <taxon>Bacteria</taxon>
        <taxon>Pseudomonadati</taxon>
        <taxon>Bacteroidota</taxon>
        <taxon>Cytophagia</taxon>
        <taxon>Cytophagales</taxon>
        <taxon>Mangrovivirgaceae</taxon>
        <taxon>Mangrovivirga</taxon>
    </lineage>
</organism>
<dbReference type="CDD" id="cd14958">
    <property type="entry name" value="NHL_PAL_like"/>
    <property type="match status" value="1"/>
</dbReference>
<keyword evidence="4" id="KW-0732">Signal</keyword>
<reference evidence="10 11" key="1">
    <citation type="submission" date="2022-11" db="EMBL/GenBank/DDBJ databases">
        <title>The characterization of three novel Bacteroidetes species and genomic analysis of their roles in tidal elemental geochemical cycles.</title>
        <authorList>
            <person name="Ma K."/>
        </authorList>
    </citation>
    <scope>NUCLEOTIDE SEQUENCE [LARGE SCALE GENOMIC DNA]</scope>
    <source>
        <strain evidence="10 11">M17</strain>
    </source>
</reference>
<dbReference type="EC" id="4.3.2.5" evidence="2"/>
<accession>A0ABT3RU58</accession>
<keyword evidence="3" id="KW-0479">Metal-binding</keyword>
<keyword evidence="6" id="KW-1015">Disulfide bond</keyword>
<dbReference type="PROSITE" id="PS51257">
    <property type="entry name" value="PROKAR_LIPOPROTEIN"/>
    <property type="match status" value="1"/>
</dbReference>
<evidence type="ECO:0000256" key="1">
    <source>
        <dbReference type="ARBA" id="ARBA00001947"/>
    </source>
</evidence>
<dbReference type="GO" id="GO:0016829">
    <property type="term" value="F:lyase activity"/>
    <property type="evidence" value="ECO:0007669"/>
    <property type="project" value="UniProtKB-KW"/>
</dbReference>
<proteinExistence type="predicted"/>
<keyword evidence="11" id="KW-1185">Reference proteome</keyword>
<evidence type="ECO:0000256" key="7">
    <source>
        <dbReference type="ARBA" id="ARBA00023180"/>
    </source>
</evidence>
<dbReference type="RefSeq" id="WP_266057873.1">
    <property type="nucleotide sequence ID" value="NZ_JAPFQN010000009.1"/>
</dbReference>
<evidence type="ECO:0000256" key="4">
    <source>
        <dbReference type="ARBA" id="ARBA00022729"/>
    </source>
</evidence>
<dbReference type="EMBL" id="JAPFQN010000009">
    <property type="protein sequence ID" value="MCX2745316.1"/>
    <property type="molecule type" value="Genomic_DNA"/>
</dbReference>
<dbReference type="InterPro" id="IPR011042">
    <property type="entry name" value="6-blade_b-propeller_TolB-like"/>
</dbReference>
<dbReference type="InterPro" id="IPR000720">
    <property type="entry name" value="PHM/PAL"/>
</dbReference>
<protein>
    <recommendedName>
        <fullName evidence="2">peptidylamidoglycolate lyase</fullName>
        <ecNumber evidence="2">4.3.2.5</ecNumber>
    </recommendedName>
</protein>
<evidence type="ECO:0000256" key="3">
    <source>
        <dbReference type="ARBA" id="ARBA00022723"/>
    </source>
</evidence>
<dbReference type="Gene3D" id="2.120.10.30">
    <property type="entry name" value="TolB, C-terminal domain"/>
    <property type="match status" value="1"/>
</dbReference>
<dbReference type="PANTHER" id="PTHR10680">
    <property type="entry name" value="PEPTIDYL-GLYCINE ALPHA-AMIDATING MONOOXYGENASE"/>
    <property type="match status" value="1"/>
</dbReference>
<dbReference type="PANTHER" id="PTHR10680:SF14">
    <property type="entry name" value="PEPTIDYL-GLYCINE ALPHA-AMIDATING MONOOXYGENASE"/>
    <property type="match status" value="1"/>
</dbReference>
<dbReference type="SUPFAM" id="SSF101898">
    <property type="entry name" value="NHL repeat"/>
    <property type="match status" value="1"/>
</dbReference>
<evidence type="ECO:0000256" key="2">
    <source>
        <dbReference type="ARBA" id="ARBA00012343"/>
    </source>
</evidence>
<dbReference type="PRINTS" id="PR00790">
    <property type="entry name" value="PAMONOXGNASE"/>
</dbReference>
<keyword evidence="8 10" id="KW-0456">Lyase</keyword>
<evidence type="ECO:0000256" key="8">
    <source>
        <dbReference type="ARBA" id="ARBA00023239"/>
    </source>
</evidence>
<gene>
    <name evidence="10" type="ORF">OO013_15670</name>
</gene>
<name>A0ABT3RU58_9BACT</name>
<evidence type="ECO:0000313" key="11">
    <source>
        <dbReference type="Proteomes" id="UP001209885"/>
    </source>
</evidence>
<comment type="caution">
    <text evidence="10">The sequence shown here is derived from an EMBL/GenBank/DDBJ whole genome shotgun (WGS) entry which is preliminary data.</text>
</comment>
<evidence type="ECO:0000313" key="10">
    <source>
        <dbReference type="EMBL" id="MCX2745316.1"/>
    </source>
</evidence>
<dbReference type="InterPro" id="IPR001258">
    <property type="entry name" value="NHL_repeat"/>
</dbReference>
<feature type="repeat" description="NHL" evidence="9">
    <location>
        <begin position="201"/>
        <end position="240"/>
    </location>
</feature>
<feature type="repeat" description="NHL" evidence="9">
    <location>
        <begin position="149"/>
        <end position="193"/>
    </location>
</feature>
<dbReference type="Proteomes" id="UP001209885">
    <property type="component" value="Unassembled WGS sequence"/>
</dbReference>
<evidence type="ECO:0000256" key="6">
    <source>
        <dbReference type="ARBA" id="ARBA00023157"/>
    </source>
</evidence>
<keyword evidence="5" id="KW-0677">Repeat</keyword>
<comment type="cofactor">
    <cofactor evidence="1">
        <name>Zn(2+)</name>
        <dbReference type="ChEBI" id="CHEBI:29105"/>
    </cofactor>
</comment>
<feature type="repeat" description="NHL" evidence="9">
    <location>
        <begin position="101"/>
        <end position="142"/>
    </location>
</feature>
<evidence type="ECO:0000256" key="9">
    <source>
        <dbReference type="PROSITE-ProRule" id="PRU00504"/>
    </source>
</evidence>
<dbReference type="Pfam" id="PF01436">
    <property type="entry name" value="NHL"/>
    <property type="match status" value="3"/>
</dbReference>
<dbReference type="PROSITE" id="PS51125">
    <property type="entry name" value="NHL"/>
    <property type="match status" value="3"/>
</dbReference>
<keyword evidence="7" id="KW-0325">Glycoprotein</keyword>
<evidence type="ECO:0000256" key="5">
    <source>
        <dbReference type="ARBA" id="ARBA00022737"/>
    </source>
</evidence>